<name>A0A835VHA3_VANPL</name>
<evidence type="ECO:0000313" key="2">
    <source>
        <dbReference type="EMBL" id="KAG0496075.1"/>
    </source>
</evidence>
<keyword evidence="4" id="KW-1185">Reference proteome</keyword>
<evidence type="ECO:0000313" key="4">
    <source>
        <dbReference type="Proteomes" id="UP000636800"/>
    </source>
</evidence>
<organism evidence="3 5">
    <name type="scientific">Vanilla planifolia</name>
    <name type="common">Vanilla</name>
    <dbReference type="NCBI Taxonomy" id="51239"/>
    <lineage>
        <taxon>Eukaryota</taxon>
        <taxon>Viridiplantae</taxon>
        <taxon>Streptophyta</taxon>
        <taxon>Embryophyta</taxon>
        <taxon>Tracheophyta</taxon>
        <taxon>Spermatophyta</taxon>
        <taxon>Magnoliopsida</taxon>
        <taxon>Liliopsida</taxon>
        <taxon>Asparagales</taxon>
        <taxon>Orchidaceae</taxon>
        <taxon>Vanilloideae</taxon>
        <taxon>Vanilleae</taxon>
        <taxon>Vanilla</taxon>
    </lineage>
</organism>
<proteinExistence type="predicted"/>
<feature type="compositionally biased region" description="Acidic residues" evidence="1">
    <location>
        <begin position="158"/>
        <end position="176"/>
    </location>
</feature>
<dbReference type="Proteomes" id="UP000639772">
    <property type="component" value="Chromosome 1"/>
</dbReference>
<protein>
    <submittedName>
        <fullName evidence="3">Uncharacterized protein</fullName>
    </submittedName>
</protein>
<gene>
    <name evidence="3" type="ORF">HPP92_000691</name>
    <name evidence="2" type="ORF">HPP92_000766</name>
</gene>
<dbReference type="AlphaFoldDB" id="A0A835VHA3"/>
<dbReference type="EMBL" id="JADCNL010000001">
    <property type="protein sequence ID" value="KAG0496075.1"/>
    <property type="molecule type" value="Genomic_DNA"/>
</dbReference>
<dbReference type="OrthoDB" id="768518at2759"/>
<evidence type="ECO:0000313" key="3">
    <source>
        <dbReference type="EMBL" id="KAG0500619.1"/>
    </source>
</evidence>
<sequence>MAIAPSFAPRFLRIRSSCCLLQSTRIFSFQSWDSIFSIEANRYLYDGKSSDRKGYCRTNLRGPAVVFIASRCYAQDRKPYNLFGSGIPGDQEFRKAWAEDVDDDDCLWTASDEDEDDIQDNSKLKKEMKKLKMQAKENSELIDADDSDELRSLISESDEEINLWSGTEDDDDDDIPTEPHQMA</sequence>
<reference evidence="4 5" key="1">
    <citation type="journal article" date="2020" name="Nat. Food">
        <title>A phased Vanilla planifolia genome enables genetic improvement of flavour and production.</title>
        <authorList>
            <person name="Hasing T."/>
            <person name="Tang H."/>
            <person name="Brym M."/>
            <person name="Khazi F."/>
            <person name="Huang T."/>
            <person name="Chambers A.H."/>
        </authorList>
    </citation>
    <scope>NUCLEOTIDE SEQUENCE [LARGE SCALE GENOMIC DNA]</scope>
    <source>
        <tissue evidence="3">Leaf</tissue>
    </source>
</reference>
<dbReference type="PANTHER" id="PTHR38393:SF1">
    <property type="entry name" value="GLUTAMYL-TRNA (GLN) AMIDOTRANSFERASE SUBUNIT C"/>
    <property type="match status" value="1"/>
</dbReference>
<accession>A0A835VHA3</accession>
<dbReference type="PANTHER" id="PTHR38393">
    <property type="entry name" value="GLUTAMYL-TRNA (GLN) AMIDOTRANSFERASE SUBUNIT C"/>
    <property type="match status" value="1"/>
</dbReference>
<feature type="region of interest" description="Disordered" evidence="1">
    <location>
        <begin position="158"/>
        <end position="183"/>
    </location>
</feature>
<comment type="caution">
    <text evidence="3">The sequence shown here is derived from an EMBL/GenBank/DDBJ whole genome shotgun (WGS) entry which is preliminary data.</text>
</comment>
<evidence type="ECO:0000313" key="5">
    <source>
        <dbReference type="Proteomes" id="UP000639772"/>
    </source>
</evidence>
<evidence type="ECO:0000256" key="1">
    <source>
        <dbReference type="SAM" id="MobiDB-lite"/>
    </source>
</evidence>
<dbReference type="Proteomes" id="UP000636800">
    <property type="component" value="Chromosome 1"/>
</dbReference>
<dbReference type="EMBL" id="JADCNM010000001">
    <property type="protein sequence ID" value="KAG0500619.1"/>
    <property type="molecule type" value="Genomic_DNA"/>
</dbReference>